<dbReference type="AlphaFoldDB" id="A0A816SZD8"/>
<organism evidence="3 7">
    <name type="scientific">Rotaria magnacalcarata</name>
    <dbReference type="NCBI Taxonomy" id="392030"/>
    <lineage>
        <taxon>Eukaryota</taxon>
        <taxon>Metazoa</taxon>
        <taxon>Spiralia</taxon>
        <taxon>Gnathifera</taxon>
        <taxon>Rotifera</taxon>
        <taxon>Eurotatoria</taxon>
        <taxon>Bdelloidea</taxon>
        <taxon>Philodinida</taxon>
        <taxon>Philodinidae</taxon>
        <taxon>Rotaria</taxon>
    </lineage>
</organism>
<keyword evidence="1" id="KW-0732">Signal</keyword>
<name>A0A816SZD8_9BILA</name>
<proteinExistence type="predicted"/>
<dbReference type="Proteomes" id="UP000663887">
    <property type="component" value="Unassembled WGS sequence"/>
</dbReference>
<comment type="caution">
    <text evidence="3">The sequence shown here is derived from an EMBL/GenBank/DDBJ whole genome shotgun (WGS) entry which is preliminary data.</text>
</comment>
<evidence type="ECO:0000256" key="1">
    <source>
        <dbReference type="ARBA" id="ARBA00022729"/>
    </source>
</evidence>
<dbReference type="Gene3D" id="2.30.30.100">
    <property type="match status" value="2"/>
</dbReference>
<dbReference type="PANTHER" id="PTHR46580">
    <property type="entry name" value="SENSOR KINASE-RELATED"/>
    <property type="match status" value="1"/>
</dbReference>
<dbReference type="EMBL" id="CAJNRG010007389">
    <property type="protein sequence ID" value="CAF2094684.1"/>
    <property type="molecule type" value="Genomic_DNA"/>
</dbReference>
<evidence type="ECO:0000313" key="2">
    <source>
        <dbReference type="EMBL" id="CAF2069239.1"/>
    </source>
</evidence>
<evidence type="ECO:0000313" key="6">
    <source>
        <dbReference type="Proteomes" id="UP000663866"/>
    </source>
</evidence>
<evidence type="ECO:0000313" key="4">
    <source>
        <dbReference type="EMBL" id="CAF4121902.1"/>
    </source>
</evidence>
<dbReference type="EMBL" id="CAJNRF010005244">
    <property type="protein sequence ID" value="CAF2069239.1"/>
    <property type="molecule type" value="Genomic_DNA"/>
</dbReference>
<dbReference type="EMBL" id="CAJOBF010004052">
    <property type="protein sequence ID" value="CAF4121902.1"/>
    <property type="molecule type" value="Genomic_DNA"/>
</dbReference>
<evidence type="ECO:0000313" key="5">
    <source>
        <dbReference type="EMBL" id="CAF4212542.1"/>
    </source>
</evidence>
<dbReference type="SUPFAM" id="SSF69318">
    <property type="entry name" value="Integrin alpha N-terminal domain"/>
    <property type="match status" value="1"/>
</dbReference>
<dbReference type="EMBL" id="CAJOBG010007284">
    <property type="protein sequence ID" value="CAF4212542.1"/>
    <property type="molecule type" value="Genomic_DNA"/>
</dbReference>
<accession>A0A816SZD8</accession>
<evidence type="ECO:0000313" key="3">
    <source>
        <dbReference type="EMBL" id="CAF2094684.1"/>
    </source>
</evidence>
<dbReference type="Proteomes" id="UP000663856">
    <property type="component" value="Unassembled WGS sequence"/>
</dbReference>
<keyword evidence="6" id="KW-1185">Reference proteome</keyword>
<dbReference type="InterPro" id="IPR013517">
    <property type="entry name" value="FG-GAP"/>
</dbReference>
<dbReference type="InterPro" id="IPR028994">
    <property type="entry name" value="Integrin_alpha_N"/>
</dbReference>
<reference evidence="3" key="1">
    <citation type="submission" date="2021-02" db="EMBL/GenBank/DDBJ databases">
        <authorList>
            <person name="Nowell W R."/>
        </authorList>
    </citation>
    <scope>NUCLEOTIDE SEQUENCE</scope>
</reference>
<evidence type="ECO:0000313" key="7">
    <source>
        <dbReference type="Proteomes" id="UP000663887"/>
    </source>
</evidence>
<evidence type="ECO:0008006" key="8">
    <source>
        <dbReference type="Google" id="ProtNLM"/>
    </source>
</evidence>
<dbReference type="Proteomes" id="UP000663842">
    <property type="component" value="Unassembled WGS sequence"/>
</dbReference>
<dbReference type="Proteomes" id="UP000663866">
    <property type="component" value="Unassembled WGS sequence"/>
</dbReference>
<sequence length="170" mass="17817">MTYAAGSLPYSVNFGDFNSDNRLDIVVVNSGNPNMGIFFGYGNGNFPAQVTYSVSPLISPYSVAVGDFNNDNRLDTALSDRSGSSFGVLLGNGNGTFRTIITYSTGSVSYAIAVGDFNNDSKLDIVIANFATNNIGIFLGNGNGTFGAQKTFSTSSSPYSITVGDFNNDG</sequence>
<dbReference type="Pfam" id="PF13517">
    <property type="entry name" value="FG-GAP_3"/>
    <property type="match status" value="2"/>
</dbReference>
<gene>
    <name evidence="5" type="ORF">OVN521_LOCUS26986</name>
    <name evidence="4" type="ORF">UXM345_LOCUS23457</name>
    <name evidence="2" type="ORF">WKI299_LOCUS13855</name>
    <name evidence="3" type="ORF">XDN619_LOCUS17447</name>
</gene>
<protein>
    <recommendedName>
        <fullName evidence="8">VCBS repeat-containing protein</fullName>
    </recommendedName>
</protein>